<evidence type="ECO:0000313" key="2">
    <source>
        <dbReference type="Proteomes" id="UP001500339"/>
    </source>
</evidence>
<sequence>MNQAASATIAEMIPDMKKIFLHPIRFVTNNKGLEEARAPKIPMDNKIPV</sequence>
<gene>
    <name evidence="1" type="ORF">GCM10008905_10890</name>
</gene>
<proteinExistence type="predicted"/>
<organism evidence="1 2">
    <name type="scientific">Clostridium malenominatum</name>
    <dbReference type="NCBI Taxonomy" id="1539"/>
    <lineage>
        <taxon>Bacteria</taxon>
        <taxon>Bacillati</taxon>
        <taxon>Bacillota</taxon>
        <taxon>Clostridia</taxon>
        <taxon>Eubacteriales</taxon>
        <taxon>Clostridiaceae</taxon>
        <taxon>Clostridium</taxon>
    </lineage>
</organism>
<accession>A0ABN1ITG6</accession>
<keyword evidence="2" id="KW-1185">Reference proteome</keyword>
<name>A0ABN1ITG6_9CLOT</name>
<dbReference type="Proteomes" id="UP001500339">
    <property type="component" value="Unassembled WGS sequence"/>
</dbReference>
<evidence type="ECO:0000313" key="1">
    <source>
        <dbReference type="EMBL" id="GAA0721007.1"/>
    </source>
</evidence>
<protein>
    <recommendedName>
        <fullName evidence="3">Transposase</fullName>
    </recommendedName>
</protein>
<dbReference type="EMBL" id="BAAACF010000001">
    <property type="protein sequence ID" value="GAA0721007.1"/>
    <property type="molecule type" value="Genomic_DNA"/>
</dbReference>
<reference evidence="1 2" key="1">
    <citation type="journal article" date="2019" name="Int. J. Syst. Evol. Microbiol.">
        <title>The Global Catalogue of Microorganisms (GCM) 10K type strain sequencing project: providing services to taxonomists for standard genome sequencing and annotation.</title>
        <authorList>
            <consortium name="The Broad Institute Genomics Platform"/>
            <consortium name="The Broad Institute Genome Sequencing Center for Infectious Disease"/>
            <person name="Wu L."/>
            <person name="Ma J."/>
        </authorList>
    </citation>
    <scope>NUCLEOTIDE SEQUENCE [LARGE SCALE GENOMIC DNA]</scope>
    <source>
        <strain evidence="1 2">JCM 1405</strain>
    </source>
</reference>
<comment type="caution">
    <text evidence="1">The sequence shown here is derived from an EMBL/GenBank/DDBJ whole genome shotgun (WGS) entry which is preliminary data.</text>
</comment>
<evidence type="ECO:0008006" key="3">
    <source>
        <dbReference type="Google" id="ProtNLM"/>
    </source>
</evidence>